<reference evidence="5 6" key="1">
    <citation type="submission" date="2018-05" db="EMBL/GenBank/DDBJ databases">
        <title>Amnibacterium sp. M8JJ-5, whole genome shotgun sequence.</title>
        <authorList>
            <person name="Tuo L."/>
        </authorList>
    </citation>
    <scope>NUCLEOTIDE SEQUENCE [LARGE SCALE GENOMIC DNA]</scope>
    <source>
        <strain evidence="5 6">M8JJ-5</strain>
    </source>
</reference>
<proteinExistence type="predicted"/>
<dbReference type="NCBIfam" id="TIGR00724">
    <property type="entry name" value="urea_amlyse_rel"/>
    <property type="match status" value="1"/>
</dbReference>
<dbReference type="InterPro" id="IPR029000">
    <property type="entry name" value="Cyclophilin-like_dom_sf"/>
</dbReference>
<dbReference type="Pfam" id="PF02626">
    <property type="entry name" value="CT_A_B"/>
    <property type="match status" value="1"/>
</dbReference>
<dbReference type="GO" id="GO:0005524">
    <property type="term" value="F:ATP binding"/>
    <property type="evidence" value="ECO:0007669"/>
    <property type="project" value="UniProtKB-KW"/>
</dbReference>
<keyword evidence="3" id="KW-0067">ATP-binding</keyword>
<dbReference type="AlphaFoldDB" id="A0A2V1HRP7"/>
<evidence type="ECO:0000256" key="3">
    <source>
        <dbReference type="ARBA" id="ARBA00022840"/>
    </source>
</evidence>
<dbReference type="SMART" id="SM00797">
    <property type="entry name" value="AHS2"/>
    <property type="match status" value="1"/>
</dbReference>
<dbReference type="Gene3D" id="2.40.100.10">
    <property type="entry name" value="Cyclophilin-like"/>
    <property type="match status" value="1"/>
</dbReference>
<keyword evidence="1" id="KW-0547">Nucleotide-binding</keyword>
<dbReference type="PANTHER" id="PTHR43309:SF3">
    <property type="entry name" value="5-OXOPROLINASE SUBUNIT C"/>
    <property type="match status" value="1"/>
</dbReference>
<keyword evidence="6" id="KW-1185">Reference proteome</keyword>
<accession>A0A2V1HRP7</accession>
<dbReference type="RefSeq" id="WP_116754740.1">
    <property type="nucleotide sequence ID" value="NZ_JBHUEX010000001.1"/>
</dbReference>
<gene>
    <name evidence="5" type="ORF">DDQ50_00215</name>
</gene>
<dbReference type="OrthoDB" id="9768696at2"/>
<organism evidence="5 6">
    <name type="scientific">Amnibacterium flavum</name>
    <dbReference type="NCBI Taxonomy" id="2173173"/>
    <lineage>
        <taxon>Bacteria</taxon>
        <taxon>Bacillati</taxon>
        <taxon>Actinomycetota</taxon>
        <taxon>Actinomycetes</taxon>
        <taxon>Micrococcales</taxon>
        <taxon>Microbacteriaceae</taxon>
        <taxon>Amnibacterium</taxon>
    </lineage>
</organism>
<feature type="domain" description="Carboxyltransferase" evidence="4">
    <location>
        <begin position="26"/>
        <end position="286"/>
    </location>
</feature>
<evidence type="ECO:0000256" key="2">
    <source>
        <dbReference type="ARBA" id="ARBA00022801"/>
    </source>
</evidence>
<dbReference type="GO" id="GO:0016787">
    <property type="term" value="F:hydrolase activity"/>
    <property type="evidence" value="ECO:0007669"/>
    <property type="project" value="UniProtKB-KW"/>
</dbReference>
<dbReference type="PANTHER" id="PTHR43309">
    <property type="entry name" value="5-OXOPROLINASE SUBUNIT C"/>
    <property type="match status" value="1"/>
</dbReference>
<evidence type="ECO:0000256" key="1">
    <source>
        <dbReference type="ARBA" id="ARBA00022741"/>
    </source>
</evidence>
<keyword evidence="2 5" id="KW-0378">Hydrolase</keyword>
<dbReference type="SUPFAM" id="SSF50891">
    <property type="entry name" value="Cyclophilin-like"/>
    <property type="match status" value="1"/>
</dbReference>
<dbReference type="InterPro" id="IPR003778">
    <property type="entry name" value="CT_A_B"/>
</dbReference>
<evidence type="ECO:0000313" key="5">
    <source>
        <dbReference type="EMBL" id="PVZ95001.1"/>
    </source>
</evidence>
<dbReference type="InterPro" id="IPR052708">
    <property type="entry name" value="PxpC"/>
</dbReference>
<evidence type="ECO:0000259" key="4">
    <source>
        <dbReference type="SMART" id="SM00797"/>
    </source>
</evidence>
<dbReference type="EMBL" id="QEOP01000001">
    <property type="protein sequence ID" value="PVZ95001.1"/>
    <property type="molecule type" value="Genomic_DNA"/>
</dbReference>
<protein>
    <submittedName>
        <fullName evidence="5">Allophanate hydrolase</fullName>
    </submittedName>
</protein>
<dbReference type="Proteomes" id="UP000244893">
    <property type="component" value="Unassembled WGS sequence"/>
</dbReference>
<name>A0A2V1HRP7_9MICO</name>
<sequence length="287" mass="29328">MTTSLTVIEPGALLLIEDLGRAGLEHLGVGASGASDRRALALANRLVGNPEAAAGLELLIGGAQLVFDFPAWIAVTGAWGTVIAGGRSVEPHTATRISAGESVRFGMADRGLRYLVAIRGGVEVPVVLGSRSRDTLAAIGPAPLTAGDVVPVGSEPPSPIPGVDVVPVDPPGDGTISLAVRPGPRADWFGSAARAALVSDEWTVSPRSDRTGLRLEGPALGRVIERELPSEGTVPGAIQVSSDGAPTVLGVDAPVTGGYPVIAVVIGRDLDALAQLRPGQRVRLHYE</sequence>
<evidence type="ECO:0000313" key="6">
    <source>
        <dbReference type="Proteomes" id="UP000244893"/>
    </source>
</evidence>
<comment type="caution">
    <text evidence="5">The sequence shown here is derived from an EMBL/GenBank/DDBJ whole genome shotgun (WGS) entry which is preliminary data.</text>
</comment>